<reference evidence="2 3" key="1">
    <citation type="journal article" date="2011" name="PLoS Genet.">
        <title>Comparative genomic analysis of human fungal pathogens causing paracoccidioidomycosis.</title>
        <authorList>
            <person name="Desjardins C.A."/>
            <person name="Champion M.D."/>
            <person name="Holder J.W."/>
            <person name="Muszewska A."/>
            <person name="Goldberg J."/>
            <person name="Bailao A.M."/>
            <person name="Brigido M.M."/>
            <person name="Ferreira M.E."/>
            <person name="Garcia A.M."/>
            <person name="Grynberg M."/>
            <person name="Gujja S."/>
            <person name="Heiman D.I."/>
            <person name="Henn M.R."/>
            <person name="Kodira C.D."/>
            <person name="Leon-Narvaez H."/>
            <person name="Longo L.V."/>
            <person name="Ma L.J."/>
            <person name="Malavazi I."/>
            <person name="Matsuo A.L."/>
            <person name="Morais F.V."/>
            <person name="Pereira M."/>
            <person name="Rodriguez-Brito S."/>
            <person name="Sakthikumar S."/>
            <person name="Salem-Izacc S.M."/>
            <person name="Sykes S.M."/>
            <person name="Teixeira M.M."/>
            <person name="Vallejo M.C."/>
            <person name="Walter M.E."/>
            <person name="Yandava C."/>
            <person name="Young S."/>
            <person name="Zeng Q."/>
            <person name="Zucker J."/>
            <person name="Felipe M.S."/>
            <person name="Goldman G.H."/>
            <person name="Haas B.J."/>
            <person name="McEwen J.G."/>
            <person name="Nino-Vega G."/>
            <person name="Puccia R."/>
            <person name="San-Blas G."/>
            <person name="Soares C.M."/>
            <person name="Birren B.W."/>
            <person name="Cuomo C.A."/>
        </authorList>
    </citation>
    <scope>NUCLEOTIDE SEQUENCE [LARGE SCALE GENOMIC DNA]</scope>
    <source>
        <strain evidence="3">ATCC MYA-826 / Pb01</strain>
    </source>
</reference>
<dbReference type="InterPro" id="IPR036409">
    <property type="entry name" value="Aldolase_II/adducin_N_sf"/>
</dbReference>
<dbReference type="SUPFAM" id="SSF53639">
    <property type="entry name" value="AraD/HMP-PK domain-like"/>
    <property type="match status" value="1"/>
</dbReference>
<dbReference type="OrthoDB" id="3238794at2759"/>
<keyword evidence="1" id="KW-0472">Membrane</keyword>
<gene>
    <name evidence="2" type="ORF">PAAG_11499</name>
</gene>
<proteinExistence type="predicted"/>
<dbReference type="STRING" id="502779.A0A0A2V1X2"/>
<keyword evidence="3" id="KW-1185">Reference proteome</keyword>
<feature type="transmembrane region" description="Helical" evidence="1">
    <location>
        <begin position="52"/>
        <end position="72"/>
    </location>
</feature>
<evidence type="ECO:0000313" key="3">
    <source>
        <dbReference type="Proteomes" id="UP000002059"/>
    </source>
</evidence>
<dbReference type="Proteomes" id="UP000002059">
    <property type="component" value="Partially assembled WGS sequence"/>
</dbReference>
<dbReference type="GeneID" id="26970477"/>
<dbReference type="HOGENOM" id="CLU_2015945_0_0_1"/>
<dbReference type="AlphaFoldDB" id="A0A0A2V1X2"/>
<dbReference type="EMBL" id="KN293996">
    <property type="protein sequence ID" value="KGQ01776.1"/>
    <property type="molecule type" value="Genomic_DNA"/>
</dbReference>
<keyword evidence="1" id="KW-0812">Transmembrane</keyword>
<dbReference type="RefSeq" id="XP_015703271.1">
    <property type="nucleotide sequence ID" value="XM_015847139.1"/>
</dbReference>
<organism evidence="2 3">
    <name type="scientific">Paracoccidioides lutzii (strain ATCC MYA-826 / Pb01)</name>
    <name type="common">Paracoccidioides brasiliensis</name>
    <dbReference type="NCBI Taxonomy" id="502779"/>
    <lineage>
        <taxon>Eukaryota</taxon>
        <taxon>Fungi</taxon>
        <taxon>Dikarya</taxon>
        <taxon>Ascomycota</taxon>
        <taxon>Pezizomycotina</taxon>
        <taxon>Eurotiomycetes</taxon>
        <taxon>Eurotiomycetidae</taxon>
        <taxon>Onygenales</taxon>
        <taxon>Ajellomycetaceae</taxon>
        <taxon>Paracoccidioides</taxon>
    </lineage>
</organism>
<evidence type="ECO:0000313" key="2">
    <source>
        <dbReference type="EMBL" id="KGQ01776.1"/>
    </source>
</evidence>
<evidence type="ECO:0000256" key="1">
    <source>
        <dbReference type="SAM" id="Phobius"/>
    </source>
</evidence>
<dbReference type="VEuPathDB" id="FungiDB:PAAG_11499"/>
<dbReference type="Gene3D" id="3.40.225.10">
    <property type="entry name" value="Class II aldolase/adducin N-terminal domain"/>
    <property type="match status" value="1"/>
</dbReference>
<keyword evidence="1" id="KW-1133">Transmembrane helix</keyword>
<accession>A0A0A2V1X2</accession>
<dbReference type="KEGG" id="pbl:PAAG_11499"/>
<protein>
    <submittedName>
        <fullName evidence="2">Uncharacterized protein</fullName>
    </submittedName>
</protein>
<sequence>MFYDHLAAYQGFGGIVPAKDEGENIARALGLKKNEFAPQQFQKKRRIGYVHICRLITVGSSIVEAAALFIALERSCQAQLLVEHAHCPYTGTPEEVCWGWRSCVYQENVRMPSSDVHAIGPRI</sequence>
<name>A0A0A2V1X2_PARBA</name>